<evidence type="ECO:0000313" key="1">
    <source>
        <dbReference type="EMBL" id="KAH8099738.1"/>
    </source>
</evidence>
<evidence type="ECO:0008006" key="3">
    <source>
        <dbReference type="Google" id="ProtNLM"/>
    </source>
</evidence>
<dbReference type="OrthoDB" id="2788229at2759"/>
<dbReference type="SUPFAM" id="SSF52047">
    <property type="entry name" value="RNI-like"/>
    <property type="match status" value="1"/>
</dbReference>
<keyword evidence="2" id="KW-1185">Reference proteome</keyword>
<name>A0A8K0XPA1_9AGAR</name>
<dbReference type="Proteomes" id="UP000813824">
    <property type="component" value="Unassembled WGS sequence"/>
</dbReference>
<comment type="caution">
    <text evidence="1">The sequence shown here is derived from an EMBL/GenBank/DDBJ whole genome shotgun (WGS) entry which is preliminary data.</text>
</comment>
<dbReference type="EMBL" id="JAEVFJ010000018">
    <property type="protein sequence ID" value="KAH8099738.1"/>
    <property type="molecule type" value="Genomic_DNA"/>
</dbReference>
<accession>A0A8K0XPA1</accession>
<reference evidence="1" key="1">
    <citation type="journal article" date="2021" name="New Phytol.">
        <title>Evolutionary innovations through gain and loss of genes in the ectomycorrhizal Boletales.</title>
        <authorList>
            <person name="Wu G."/>
            <person name="Miyauchi S."/>
            <person name="Morin E."/>
            <person name="Kuo A."/>
            <person name="Drula E."/>
            <person name="Varga T."/>
            <person name="Kohler A."/>
            <person name="Feng B."/>
            <person name="Cao Y."/>
            <person name="Lipzen A."/>
            <person name="Daum C."/>
            <person name="Hundley H."/>
            <person name="Pangilinan J."/>
            <person name="Johnson J."/>
            <person name="Barry K."/>
            <person name="LaButti K."/>
            <person name="Ng V."/>
            <person name="Ahrendt S."/>
            <person name="Min B."/>
            <person name="Choi I.G."/>
            <person name="Park H."/>
            <person name="Plett J.M."/>
            <person name="Magnuson J."/>
            <person name="Spatafora J.W."/>
            <person name="Nagy L.G."/>
            <person name="Henrissat B."/>
            <person name="Grigoriev I.V."/>
            <person name="Yang Z.L."/>
            <person name="Xu J."/>
            <person name="Martin F.M."/>
        </authorList>
    </citation>
    <scope>NUCLEOTIDE SEQUENCE</scope>
    <source>
        <strain evidence="1">KKN 215</strain>
    </source>
</reference>
<organism evidence="1 2">
    <name type="scientific">Cristinia sonorae</name>
    <dbReference type="NCBI Taxonomy" id="1940300"/>
    <lineage>
        <taxon>Eukaryota</taxon>
        <taxon>Fungi</taxon>
        <taxon>Dikarya</taxon>
        <taxon>Basidiomycota</taxon>
        <taxon>Agaricomycotina</taxon>
        <taxon>Agaricomycetes</taxon>
        <taxon>Agaricomycetidae</taxon>
        <taxon>Agaricales</taxon>
        <taxon>Pleurotineae</taxon>
        <taxon>Stephanosporaceae</taxon>
        <taxon>Cristinia</taxon>
    </lineage>
</organism>
<evidence type="ECO:0000313" key="2">
    <source>
        <dbReference type="Proteomes" id="UP000813824"/>
    </source>
</evidence>
<dbReference type="AlphaFoldDB" id="A0A8K0XPA1"/>
<sequence>MDRSVSQRISIEIYEQIIDALALDGASSLKECATVCWAFVPRCRSHIFRSVTIGSTGAALEKADRLSKLFATSSDLADYVRELNLVLSGRDTDNIGLIHCLNMFGNLVSIKLKYLYLFGGTPFLLWHEPAMQNFAHAIRRLCLLPTIRSLVFYGDIRAFPTSLIRDSAAKSLRISFPTLRNDDEHSRLQHPQVEDLELGHDTGSSADLLVEMQETSNNPPIDLSSLKAISLCACSHDDIPAARLLSHCHSLSTIALHNVRDCGTIISGLYDFISGSLPTLHHLTLGLTIEDSSDMKVALVLGLANQLEKLGGRNKIRTVQLDAGVHVDGSDHFDVPKELAVIDELLVGDGWPTLEEVTVSVKPESCSMLAFGRDLSLTLQHFRETCFPRLSSSRKVVFRFLPSNSKNLF</sequence>
<proteinExistence type="predicted"/>
<gene>
    <name evidence="1" type="ORF">BXZ70DRAFT_940904</name>
</gene>
<protein>
    <recommendedName>
        <fullName evidence="3">F-box domain-containing protein</fullName>
    </recommendedName>
</protein>